<dbReference type="Proteomes" id="UP000320481">
    <property type="component" value="Unassembled WGS sequence"/>
</dbReference>
<comment type="caution">
    <text evidence="5">The sequence shown here is derived from an EMBL/GenBank/DDBJ whole genome shotgun (WGS) entry which is preliminary data.</text>
</comment>
<dbReference type="InterPro" id="IPR000914">
    <property type="entry name" value="SBP_5_dom"/>
</dbReference>
<dbReference type="SUPFAM" id="SSF53850">
    <property type="entry name" value="Periplasmic binding protein-like II"/>
    <property type="match status" value="1"/>
</dbReference>
<dbReference type="PANTHER" id="PTHR30290:SF9">
    <property type="entry name" value="OLIGOPEPTIDE-BINDING PROTEIN APPA"/>
    <property type="match status" value="1"/>
</dbReference>
<feature type="domain" description="Solute-binding protein family 5" evidence="4">
    <location>
        <begin position="98"/>
        <end position="460"/>
    </location>
</feature>
<evidence type="ECO:0000259" key="4">
    <source>
        <dbReference type="Pfam" id="PF00496"/>
    </source>
</evidence>
<keyword evidence="3" id="KW-0732">Signal</keyword>
<dbReference type="AlphaFoldDB" id="A0A5C6JRB5"/>
<dbReference type="EMBL" id="VOGW01000105">
    <property type="protein sequence ID" value="TWV43430.1"/>
    <property type="molecule type" value="Genomic_DNA"/>
</dbReference>
<evidence type="ECO:0000313" key="6">
    <source>
        <dbReference type="Proteomes" id="UP000320481"/>
    </source>
</evidence>
<dbReference type="GO" id="GO:0042597">
    <property type="term" value="C:periplasmic space"/>
    <property type="evidence" value="ECO:0007669"/>
    <property type="project" value="UniProtKB-ARBA"/>
</dbReference>
<dbReference type="PROSITE" id="PS51318">
    <property type="entry name" value="TAT"/>
    <property type="match status" value="1"/>
</dbReference>
<evidence type="ECO:0000256" key="1">
    <source>
        <dbReference type="ARBA" id="ARBA00005695"/>
    </source>
</evidence>
<evidence type="ECO:0000256" key="3">
    <source>
        <dbReference type="ARBA" id="ARBA00022729"/>
    </source>
</evidence>
<dbReference type="InterPro" id="IPR039424">
    <property type="entry name" value="SBP_5"/>
</dbReference>
<organism evidence="5 6">
    <name type="scientific">Streptomyces misionensis</name>
    <dbReference type="NCBI Taxonomy" id="67331"/>
    <lineage>
        <taxon>Bacteria</taxon>
        <taxon>Bacillati</taxon>
        <taxon>Actinomycetota</taxon>
        <taxon>Actinomycetes</taxon>
        <taxon>Kitasatosporales</taxon>
        <taxon>Streptomycetaceae</taxon>
        <taxon>Streptomyces</taxon>
    </lineage>
</organism>
<dbReference type="Gene3D" id="3.90.76.10">
    <property type="entry name" value="Dipeptide-binding Protein, Domain 1"/>
    <property type="match status" value="1"/>
</dbReference>
<accession>A0A5C6JRB5</accession>
<keyword evidence="2" id="KW-0813">Transport</keyword>
<evidence type="ECO:0000313" key="5">
    <source>
        <dbReference type="EMBL" id="TWV43430.1"/>
    </source>
</evidence>
<gene>
    <name evidence="5" type="ORF">FRZ03_18905</name>
</gene>
<dbReference type="GO" id="GO:0043190">
    <property type="term" value="C:ATP-binding cassette (ABC) transporter complex"/>
    <property type="evidence" value="ECO:0007669"/>
    <property type="project" value="InterPro"/>
</dbReference>
<protein>
    <submittedName>
        <fullName evidence="5">ABC transporter substrate-binding protein</fullName>
    </submittedName>
</protein>
<dbReference type="GO" id="GO:1904680">
    <property type="term" value="F:peptide transmembrane transporter activity"/>
    <property type="evidence" value="ECO:0007669"/>
    <property type="project" value="TreeGrafter"/>
</dbReference>
<name>A0A5C6JRB5_9ACTN</name>
<sequence>MASDTAGALSRRRLFGMAGAGVLAASGLLAACAPQPASDGGATGHRGAQGADVPVGELTFALPSSVSSLDVGRESGVLNYLVATLAQESLVSVSPAGKLEPGLATAWRQPDATTYVFTLRRGVVFTDGSPFTAADVVASIDEIRDPKNGSALAYAFAGVSSVKATGSHEVTIRLSAPDAAFIWNTSPGGLLISSEKFLAANRGKVGTEKTLLLGTGAYRITEFAADSHVRLESNPHWWGARPALRKLKLSFVPDAGTRLVAMKSGAVDGALGLAADETSGWASAADVTYTGDRSVVALAFDTAKAPWNDPHVRRAVAHAADREGMVKGILHGRAEVADALVAPEMWGDLLPAGQVRAGYAKITSYGFDLAAARAELAKSAHADGFTAELHYPSSGPQLGKAALALADSLKKIGITLRVKEITLEAWVAELGTGKQPLQFLWYFPVTGDPAELADPYLNASATATDIAHYDVTAVNKALDSAKADTDKARRAGKLMTAVRTAGDDLPYLPLWWGQTATALSKDIVLQQPGPFAFVGPWATRIRKAA</sequence>
<dbReference type="InterPro" id="IPR006311">
    <property type="entry name" value="TAT_signal"/>
</dbReference>
<dbReference type="Pfam" id="PF00496">
    <property type="entry name" value="SBP_bac_5"/>
    <property type="match status" value="1"/>
</dbReference>
<dbReference type="InterPro" id="IPR030678">
    <property type="entry name" value="Peptide/Ni-bd"/>
</dbReference>
<evidence type="ECO:0000256" key="2">
    <source>
        <dbReference type="ARBA" id="ARBA00022448"/>
    </source>
</evidence>
<reference evidence="5" key="1">
    <citation type="journal article" date="2019" name="Microbiol. Resour. Announc.">
        <title>Draft Genomic Sequences of Streptomyces misionensis and Streptomyces albidoflavus, bacteria applied for phytopathogen biocontrol.</title>
        <authorList>
            <person name="Pylro V."/>
            <person name="Dias A."/>
            <person name="Andreote F."/>
            <person name="Varani A."/>
            <person name="Andreote C."/>
            <person name="Bernardo E."/>
            <person name="Martins T."/>
        </authorList>
    </citation>
    <scope>NUCLEOTIDE SEQUENCE [LARGE SCALE GENOMIC DNA]</scope>
    <source>
        <strain evidence="5">66</strain>
    </source>
</reference>
<dbReference type="Gene3D" id="3.40.190.10">
    <property type="entry name" value="Periplasmic binding protein-like II"/>
    <property type="match status" value="1"/>
</dbReference>
<proteinExistence type="inferred from homology"/>
<dbReference type="RefSeq" id="WP_146466338.1">
    <property type="nucleotide sequence ID" value="NZ_VOGW01000105.1"/>
</dbReference>
<keyword evidence="6" id="KW-1185">Reference proteome</keyword>
<dbReference type="GO" id="GO:0015833">
    <property type="term" value="P:peptide transport"/>
    <property type="evidence" value="ECO:0007669"/>
    <property type="project" value="TreeGrafter"/>
</dbReference>
<dbReference type="Gene3D" id="3.10.105.10">
    <property type="entry name" value="Dipeptide-binding Protein, Domain 3"/>
    <property type="match status" value="1"/>
</dbReference>
<dbReference type="PIRSF" id="PIRSF002741">
    <property type="entry name" value="MppA"/>
    <property type="match status" value="1"/>
</dbReference>
<comment type="similarity">
    <text evidence="1">Belongs to the bacterial solute-binding protein 5 family.</text>
</comment>
<dbReference type="CDD" id="cd00995">
    <property type="entry name" value="PBP2_NikA_DppA_OppA_like"/>
    <property type="match status" value="1"/>
</dbReference>
<dbReference type="PANTHER" id="PTHR30290">
    <property type="entry name" value="PERIPLASMIC BINDING COMPONENT OF ABC TRANSPORTER"/>
    <property type="match status" value="1"/>
</dbReference>